<evidence type="ECO:0000313" key="3">
    <source>
        <dbReference type="Proteomes" id="UP000824071"/>
    </source>
</evidence>
<reference evidence="2" key="1">
    <citation type="submission" date="2020-10" db="EMBL/GenBank/DDBJ databases">
        <authorList>
            <person name="Gilroy R."/>
        </authorList>
    </citation>
    <scope>NUCLEOTIDE SEQUENCE</scope>
    <source>
        <strain evidence="2">ChiGjej1B1-19959</strain>
    </source>
</reference>
<dbReference type="Gene3D" id="2.160.20.120">
    <property type="match status" value="1"/>
</dbReference>
<evidence type="ECO:0000259" key="1">
    <source>
        <dbReference type="Pfam" id="PF13349"/>
    </source>
</evidence>
<sequence length="292" mass="30794">MKKAMIATTVLLVVSFVTTLVLGAALGASGLRALFADGGALDRFADRVRDRTTVSLYTDMDWEEEGRQFLFQTDSLTLEGAPKTLRIEAAMGAVRVRQTTGDKVEVVLEQYSRQSAPTPCFALQAQDGALTLSPSGDTDGVYAVLSVFVPYALTSLSVETALGDVDLSGVTADTVLVQTGTGDISLARVTAGDAQLRTETGDIDVEEAVQIAERLSVEAQTGDVGLHLPAGTPFVLTYTVDLGEADLDDIPTAWLRDTKRGAGASGRIERGTNGAQYTVHVALGELDLEHAG</sequence>
<dbReference type="Proteomes" id="UP000824071">
    <property type="component" value="Unassembled WGS sequence"/>
</dbReference>
<proteinExistence type="predicted"/>
<name>A0A9D1LCE2_9FIRM</name>
<evidence type="ECO:0000313" key="2">
    <source>
        <dbReference type="EMBL" id="HIU35428.1"/>
    </source>
</evidence>
<protein>
    <submittedName>
        <fullName evidence="2">DUF4097 family beta strand repeat protein</fullName>
    </submittedName>
</protein>
<comment type="caution">
    <text evidence="2">The sequence shown here is derived from an EMBL/GenBank/DDBJ whole genome shotgun (WGS) entry which is preliminary data.</text>
</comment>
<reference evidence="2" key="2">
    <citation type="journal article" date="2021" name="PeerJ">
        <title>Extensive microbial diversity within the chicken gut microbiome revealed by metagenomics and culture.</title>
        <authorList>
            <person name="Gilroy R."/>
            <person name="Ravi A."/>
            <person name="Getino M."/>
            <person name="Pursley I."/>
            <person name="Horton D.L."/>
            <person name="Alikhan N.F."/>
            <person name="Baker D."/>
            <person name="Gharbi K."/>
            <person name="Hall N."/>
            <person name="Watson M."/>
            <person name="Adriaenssens E.M."/>
            <person name="Foster-Nyarko E."/>
            <person name="Jarju S."/>
            <person name="Secka A."/>
            <person name="Antonio M."/>
            <person name="Oren A."/>
            <person name="Chaudhuri R.R."/>
            <person name="La Ragione R."/>
            <person name="Hildebrand F."/>
            <person name="Pallen M.J."/>
        </authorList>
    </citation>
    <scope>NUCLEOTIDE SEQUENCE</scope>
    <source>
        <strain evidence="2">ChiGjej1B1-19959</strain>
    </source>
</reference>
<feature type="domain" description="DUF4097" evidence="1">
    <location>
        <begin position="136"/>
        <end position="234"/>
    </location>
</feature>
<organism evidence="2 3">
    <name type="scientific">Candidatus Fimenecus excrementigallinarum</name>
    <dbReference type="NCBI Taxonomy" id="2840816"/>
    <lineage>
        <taxon>Bacteria</taxon>
        <taxon>Bacillati</taxon>
        <taxon>Bacillota</taxon>
        <taxon>Clostridia</taxon>
        <taxon>Candidatus Fimenecus</taxon>
    </lineage>
</organism>
<accession>A0A9D1LCE2</accession>
<gene>
    <name evidence="2" type="ORF">IAC53_02310</name>
</gene>
<dbReference type="AlphaFoldDB" id="A0A9D1LCE2"/>
<dbReference type="Pfam" id="PF13349">
    <property type="entry name" value="DUF4097"/>
    <property type="match status" value="1"/>
</dbReference>
<dbReference type="EMBL" id="DVMW01000020">
    <property type="protein sequence ID" value="HIU35428.1"/>
    <property type="molecule type" value="Genomic_DNA"/>
</dbReference>
<dbReference type="InterPro" id="IPR025164">
    <property type="entry name" value="Toastrack_DUF4097"/>
</dbReference>